<dbReference type="InterPro" id="IPR011990">
    <property type="entry name" value="TPR-like_helical_dom_sf"/>
</dbReference>
<organism evidence="2 3">
    <name type="scientific">Commensalibacter oyaizuii</name>
    <dbReference type="NCBI Taxonomy" id="3043873"/>
    <lineage>
        <taxon>Bacteria</taxon>
        <taxon>Pseudomonadati</taxon>
        <taxon>Pseudomonadota</taxon>
        <taxon>Alphaproteobacteria</taxon>
        <taxon>Acetobacterales</taxon>
        <taxon>Acetobacteraceae</taxon>
    </lineage>
</organism>
<dbReference type="SUPFAM" id="SSF48452">
    <property type="entry name" value="TPR-like"/>
    <property type="match status" value="1"/>
</dbReference>
<name>A0ABT6Q2D3_9PROT</name>
<accession>A0ABT6Q2D3</accession>
<dbReference type="Proteomes" id="UP001431634">
    <property type="component" value="Unassembled WGS sequence"/>
</dbReference>
<evidence type="ECO:0000313" key="3">
    <source>
        <dbReference type="Proteomes" id="UP001431634"/>
    </source>
</evidence>
<sequence length="162" mass="18774">MLLKATRTHDENLTHQAKDKFSNWLQNNKDHSNKKLVAKVLRSRADAYMMLGEKSKAISDYQESIQYDPVASLQLLICHFKQEQGNSSNLQPCYVKAVDLFYKQKISTKNSSFLLARILSGDKIAITEYRNLLKTLTKKQKTSYEMEAQVYLDDVTYEEILK</sequence>
<dbReference type="SMART" id="SM00028">
    <property type="entry name" value="TPR"/>
    <property type="match status" value="1"/>
</dbReference>
<dbReference type="PROSITE" id="PS50005">
    <property type="entry name" value="TPR"/>
    <property type="match status" value="1"/>
</dbReference>
<keyword evidence="1" id="KW-0802">TPR repeat</keyword>
<protein>
    <submittedName>
        <fullName evidence="2">Tetratricopeptide repeat protein</fullName>
    </submittedName>
</protein>
<feature type="repeat" description="TPR" evidence="1">
    <location>
        <begin position="38"/>
        <end position="71"/>
    </location>
</feature>
<keyword evidence="3" id="KW-1185">Reference proteome</keyword>
<dbReference type="InterPro" id="IPR019734">
    <property type="entry name" value="TPR_rpt"/>
</dbReference>
<dbReference type="Gene3D" id="1.25.40.10">
    <property type="entry name" value="Tetratricopeptide repeat domain"/>
    <property type="match status" value="1"/>
</dbReference>
<dbReference type="RefSeq" id="WP_281448378.1">
    <property type="nucleotide sequence ID" value="NZ_JASBAO010000001.1"/>
</dbReference>
<evidence type="ECO:0000313" key="2">
    <source>
        <dbReference type="EMBL" id="MDI2091282.1"/>
    </source>
</evidence>
<gene>
    <name evidence="2" type="ORF">QJV27_07850</name>
</gene>
<evidence type="ECO:0000256" key="1">
    <source>
        <dbReference type="PROSITE-ProRule" id="PRU00339"/>
    </source>
</evidence>
<proteinExistence type="predicted"/>
<comment type="caution">
    <text evidence="2">The sequence shown here is derived from an EMBL/GenBank/DDBJ whole genome shotgun (WGS) entry which is preliminary data.</text>
</comment>
<reference evidence="2" key="1">
    <citation type="submission" date="2023-05" db="EMBL/GenBank/DDBJ databases">
        <title>Whole genome sequence of Commensalibacter sp.</title>
        <authorList>
            <person name="Charoenyingcharoen P."/>
            <person name="Yukphan P."/>
        </authorList>
    </citation>
    <scope>NUCLEOTIDE SEQUENCE</scope>
    <source>
        <strain evidence="2">TBRC 16381</strain>
    </source>
</reference>
<dbReference type="EMBL" id="JASBAO010000001">
    <property type="protein sequence ID" value="MDI2091282.1"/>
    <property type="molecule type" value="Genomic_DNA"/>
</dbReference>